<dbReference type="Gene3D" id="3.30.559.10">
    <property type="entry name" value="Chloramphenicol acetyltransferase-like domain"/>
    <property type="match status" value="1"/>
</dbReference>
<reference evidence="2 3" key="1">
    <citation type="submission" date="2020-08" db="EMBL/GenBank/DDBJ databases">
        <title>Genomic Encyclopedia of Archaeal and Bacterial Type Strains, Phase II (KMG-II): from individual species to whole genera.</title>
        <authorList>
            <person name="Goeker M."/>
        </authorList>
    </citation>
    <scope>NUCLEOTIDE SEQUENCE [LARGE SCALE GENOMIC DNA]</scope>
    <source>
        <strain evidence="2 3">DSM 43850</strain>
    </source>
</reference>
<dbReference type="EMBL" id="JACJID010000001">
    <property type="protein sequence ID" value="MBA8923532.1"/>
    <property type="molecule type" value="Genomic_DNA"/>
</dbReference>
<dbReference type="PANTHER" id="PTHR45527:SF1">
    <property type="entry name" value="FATTY ACID SYNTHASE"/>
    <property type="match status" value="1"/>
</dbReference>
<name>A0ABR6B9L5_9PSEU</name>
<dbReference type="Gene3D" id="3.30.559.30">
    <property type="entry name" value="Nonribosomal peptide synthetase, condensation domain"/>
    <property type="match status" value="1"/>
</dbReference>
<proteinExistence type="predicted"/>
<evidence type="ECO:0000313" key="2">
    <source>
        <dbReference type="EMBL" id="MBA8923532.1"/>
    </source>
</evidence>
<evidence type="ECO:0000259" key="1">
    <source>
        <dbReference type="Pfam" id="PF00668"/>
    </source>
</evidence>
<comment type="caution">
    <text evidence="2">The sequence shown here is derived from an EMBL/GenBank/DDBJ whole genome shotgun (WGS) entry which is preliminary data.</text>
</comment>
<feature type="domain" description="Condensation" evidence="1">
    <location>
        <begin position="10"/>
        <end position="428"/>
    </location>
</feature>
<dbReference type="InterPro" id="IPR001242">
    <property type="entry name" value="Condensation_dom"/>
</dbReference>
<dbReference type="PANTHER" id="PTHR45527">
    <property type="entry name" value="NONRIBOSOMAL PEPTIDE SYNTHETASE"/>
    <property type="match status" value="1"/>
</dbReference>
<dbReference type="SUPFAM" id="SSF52777">
    <property type="entry name" value="CoA-dependent acyltransferases"/>
    <property type="match status" value="2"/>
</dbReference>
<dbReference type="Proteomes" id="UP000517916">
    <property type="component" value="Unassembled WGS sequence"/>
</dbReference>
<organism evidence="2 3">
    <name type="scientific">Kutzneria viridogrisea</name>
    <dbReference type="NCBI Taxonomy" id="47990"/>
    <lineage>
        <taxon>Bacteria</taxon>
        <taxon>Bacillati</taxon>
        <taxon>Actinomycetota</taxon>
        <taxon>Actinomycetes</taxon>
        <taxon>Pseudonocardiales</taxon>
        <taxon>Pseudonocardiaceae</taxon>
        <taxon>Kutzneria</taxon>
    </lineage>
</organism>
<evidence type="ECO:0000313" key="3">
    <source>
        <dbReference type="Proteomes" id="UP000517916"/>
    </source>
</evidence>
<protein>
    <recommendedName>
        <fullName evidence="1">Condensation domain-containing protein</fullName>
    </recommendedName>
</protein>
<dbReference type="InterPro" id="IPR023213">
    <property type="entry name" value="CAT-like_dom_sf"/>
</dbReference>
<dbReference type="Pfam" id="PF00668">
    <property type="entry name" value="Condensation"/>
    <property type="match status" value="1"/>
</dbReference>
<sequence length="443" mass="48711">MRRPTVELLELTGAQQGIWQELADRPHSPAFNSAEYVELTGDLDLAAFLLAVDQVVEEAEAMRVAFVQTPDGPRQKICSPEDQPLGFVDLSGCADPHAEALSRMRADLDQKVDLINGPLASQLLFRLGEQQFIWYQRVHTLLVDGFSLSKMTSRVTDRYVALTTGAEERAPVFRPLGDLLASEAAYRSSDRFTADRTFWTQQLAAQPRPFSLSTAWPSVASETFLRASVVLPPALMSLVRRAERALGATWPVLFTSCAAAYLSAAREAEAVVLGLFATGRYGTDAANVPAMVSNVLPLHLAVLRTWTTERYVAQVLESMVRVLGHQRFRQEEMRHCREPGEVSAPLYGPLVNIMPFPREFEFAGVRGRTHNLSTGPIDDLMLAVWEVQDSSGETTLAVNVDTNPELYSQNETTGHAEGIAAFLEAFVSADSSARLSDVLGMVV</sequence>
<gene>
    <name evidence="2" type="ORF">BC739_000729</name>
</gene>
<dbReference type="RefSeq" id="WP_182836262.1">
    <property type="nucleotide sequence ID" value="NZ_BAAABQ010000041.1"/>
</dbReference>
<keyword evidence="3" id="KW-1185">Reference proteome</keyword>
<accession>A0ABR6B9L5</accession>